<organism evidence="1 2">
    <name type="scientific">Lysinibacillus capsici</name>
    <dbReference type="NCBI Taxonomy" id="2115968"/>
    <lineage>
        <taxon>Bacteria</taxon>
        <taxon>Bacillati</taxon>
        <taxon>Bacillota</taxon>
        <taxon>Bacilli</taxon>
        <taxon>Bacillales</taxon>
        <taxon>Bacillaceae</taxon>
        <taxon>Lysinibacillus</taxon>
    </lineage>
</organism>
<evidence type="ECO:0000313" key="1">
    <source>
        <dbReference type="EMBL" id="SPU37887.1"/>
    </source>
</evidence>
<gene>
    <name evidence="1" type="ORF">NCTC7582_03831</name>
</gene>
<proteinExistence type="predicted"/>
<name>A0A2X1A1M9_9BACI</name>
<accession>A0A2X1A1M9</accession>
<dbReference type="RefSeq" id="WP_112118108.1">
    <property type="nucleotide sequence ID" value="NZ_UAQE01000004.1"/>
</dbReference>
<protein>
    <submittedName>
        <fullName evidence="1">Uncharacterized protein</fullName>
    </submittedName>
</protein>
<dbReference type="EMBL" id="UAQE01000004">
    <property type="protein sequence ID" value="SPU37887.1"/>
    <property type="molecule type" value="Genomic_DNA"/>
</dbReference>
<sequence length="69" mass="7865">MANSSWNSMGDELVKCPVDGCHHIGQIITKAHCRIEHGMTRDEVRKKYGFPERVILLKRSQIERGETNG</sequence>
<evidence type="ECO:0000313" key="2">
    <source>
        <dbReference type="Proteomes" id="UP000251431"/>
    </source>
</evidence>
<reference evidence="1 2" key="1">
    <citation type="submission" date="2018-06" db="EMBL/GenBank/DDBJ databases">
        <authorList>
            <consortium name="Pathogen Informatics"/>
            <person name="Doyle S."/>
        </authorList>
    </citation>
    <scope>NUCLEOTIDE SEQUENCE [LARGE SCALE GENOMIC DNA]</scope>
    <source>
        <strain evidence="1 2">NCTC7582</strain>
    </source>
</reference>
<dbReference type="AlphaFoldDB" id="A0A2X1A1M9"/>
<dbReference type="Proteomes" id="UP000251431">
    <property type="component" value="Unassembled WGS sequence"/>
</dbReference>